<dbReference type="InterPro" id="IPR017871">
    <property type="entry name" value="ABC_transporter-like_CS"/>
</dbReference>
<dbReference type="Pfam" id="PF00005">
    <property type="entry name" value="ABC_tran"/>
    <property type="match status" value="1"/>
</dbReference>
<dbReference type="RefSeq" id="WP_062770674.1">
    <property type="nucleotide sequence ID" value="NZ_CP121027.1"/>
</dbReference>
<keyword evidence="3" id="KW-0547">Nucleotide-binding</keyword>
<dbReference type="PROSITE" id="PS50893">
    <property type="entry name" value="ABC_TRANSPORTER_2"/>
    <property type="match status" value="1"/>
</dbReference>
<evidence type="ECO:0000313" key="8">
    <source>
        <dbReference type="Proteomes" id="UP000075787"/>
    </source>
</evidence>
<dbReference type="GeneID" id="97244001"/>
<dbReference type="GO" id="GO:0098796">
    <property type="term" value="C:membrane protein complex"/>
    <property type="evidence" value="ECO:0007669"/>
    <property type="project" value="UniProtKB-ARBA"/>
</dbReference>
<dbReference type="FunFam" id="3.40.50.300:FF:000032">
    <property type="entry name" value="Export ABC transporter ATP-binding protein"/>
    <property type="match status" value="1"/>
</dbReference>
<evidence type="ECO:0000256" key="1">
    <source>
        <dbReference type="ARBA" id="ARBA00022448"/>
    </source>
</evidence>
<protein>
    <submittedName>
        <fullName evidence="7">ABC transporter</fullName>
    </submittedName>
</protein>
<dbReference type="EMBL" id="LPZR01000231">
    <property type="protein sequence ID" value="KYO49239.1"/>
    <property type="molecule type" value="Genomic_DNA"/>
</dbReference>
<comment type="similarity">
    <text evidence="5">Belongs to the ABC transporter superfamily. Macrolide exporter (TC 3.A.1.122) family.</text>
</comment>
<sequence>MIRLQQVSVSFGRGSAAVDVLKSVDLDLEAGRTLAVLGPSGAGKSTLLAIVAGLERASAGRVEIAGQDLGRLDEDGLARLRARHIGIVFQAFHLIPTLTARENVALPLELAGAADADDRARVALEQVGLGPRLDHYPAALSGGEQQRVAFARAVVHRPSLLLADEPTGNLDRATARLISDALFGYRDETGAAVMVITHDEALARRADRVVRIEDGRLSEAAGLPAEVRP</sequence>
<dbReference type="GO" id="GO:0005886">
    <property type="term" value="C:plasma membrane"/>
    <property type="evidence" value="ECO:0007669"/>
    <property type="project" value="TreeGrafter"/>
</dbReference>
<proteinExistence type="inferred from homology"/>
<gene>
    <name evidence="7" type="ORF">AUP44_18445</name>
</gene>
<dbReference type="Gene3D" id="3.40.50.300">
    <property type="entry name" value="P-loop containing nucleotide triphosphate hydrolases"/>
    <property type="match status" value="1"/>
</dbReference>
<evidence type="ECO:0000256" key="2">
    <source>
        <dbReference type="ARBA" id="ARBA00022519"/>
    </source>
</evidence>
<evidence type="ECO:0000259" key="6">
    <source>
        <dbReference type="PROSITE" id="PS50893"/>
    </source>
</evidence>
<dbReference type="AlphaFoldDB" id="A0A162JI01"/>
<dbReference type="InterPro" id="IPR003593">
    <property type="entry name" value="AAA+_ATPase"/>
</dbReference>
<dbReference type="GO" id="GO:0016887">
    <property type="term" value="F:ATP hydrolysis activity"/>
    <property type="evidence" value="ECO:0007669"/>
    <property type="project" value="InterPro"/>
</dbReference>
<dbReference type="SMART" id="SM00382">
    <property type="entry name" value="AAA"/>
    <property type="match status" value="1"/>
</dbReference>
<comment type="caution">
    <text evidence="7">The sequence shown here is derived from an EMBL/GenBank/DDBJ whole genome shotgun (WGS) entry which is preliminary data.</text>
</comment>
<keyword evidence="4" id="KW-0067">ATP-binding</keyword>
<dbReference type="InterPro" id="IPR003439">
    <property type="entry name" value="ABC_transporter-like_ATP-bd"/>
</dbReference>
<evidence type="ECO:0000313" key="7">
    <source>
        <dbReference type="EMBL" id="KYO49239.1"/>
    </source>
</evidence>
<dbReference type="OrthoDB" id="9802264at2"/>
<evidence type="ECO:0000256" key="4">
    <source>
        <dbReference type="ARBA" id="ARBA00022840"/>
    </source>
</evidence>
<keyword evidence="2" id="KW-1003">Cell membrane</keyword>
<dbReference type="PANTHER" id="PTHR24220:SF659">
    <property type="entry name" value="TRANSPORTER, PUTATIVE-RELATED"/>
    <property type="match status" value="1"/>
</dbReference>
<keyword evidence="1" id="KW-0813">Transport</keyword>
<dbReference type="SUPFAM" id="SSF52540">
    <property type="entry name" value="P-loop containing nucleoside triphosphate hydrolases"/>
    <property type="match status" value="1"/>
</dbReference>
<feature type="domain" description="ABC transporter" evidence="6">
    <location>
        <begin position="2"/>
        <end position="229"/>
    </location>
</feature>
<dbReference type="PROSITE" id="PS00211">
    <property type="entry name" value="ABC_TRANSPORTER_1"/>
    <property type="match status" value="1"/>
</dbReference>
<reference evidence="7 8" key="1">
    <citation type="submission" date="2015-12" db="EMBL/GenBank/DDBJ databases">
        <title>Genome sequence of Tistrella mobilis MCCC 1A02139.</title>
        <authorList>
            <person name="Lu L."/>
            <person name="Lai Q."/>
            <person name="Shao Z."/>
            <person name="Qian P."/>
        </authorList>
    </citation>
    <scope>NUCLEOTIDE SEQUENCE [LARGE SCALE GENOMIC DNA]</scope>
    <source>
        <strain evidence="7 8">MCCC 1A02139</strain>
    </source>
</reference>
<dbReference type="CDD" id="cd03255">
    <property type="entry name" value="ABC_MJ0796_LolCDE_FtsE"/>
    <property type="match status" value="1"/>
</dbReference>
<dbReference type="InterPro" id="IPR017911">
    <property type="entry name" value="MacB-like_ATP-bd"/>
</dbReference>
<dbReference type="GO" id="GO:0022857">
    <property type="term" value="F:transmembrane transporter activity"/>
    <property type="evidence" value="ECO:0007669"/>
    <property type="project" value="UniProtKB-ARBA"/>
</dbReference>
<evidence type="ECO:0000256" key="5">
    <source>
        <dbReference type="ARBA" id="ARBA00038388"/>
    </source>
</evidence>
<dbReference type="InterPro" id="IPR027417">
    <property type="entry name" value="P-loop_NTPase"/>
</dbReference>
<keyword evidence="2" id="KW-0997">Cell inner membrane</keyword>
<organism evidence="7 8">
    <name type="scientific">Tistrella mobilis</name>
    <dbReference type="NCBI Taxonomy" id="171437"/>
    <lineage>
        <taxon>Bacteria</taxon>
        <taxon>Pseudomonadati</taxon>
        <taxon>Pseudomonadota</taxon>
        <taxon>Alphaproteobacteria</taxon>
        <taxon>Geminicoccales</taxon>
        <taxon>Geminicoccaceae</taxon>
        <taxon>Tistrella</taxon>
    </lineage>
</organism>
<accession>A0A162JI01</accession>
<dbReference type="Proteomes" id="UP000075787">
    <property type="component" value="Unassembled WGS sequence"/>
</dbReference>
<dbReference type="GO" id="GO:0005524">
    <property type="term" value="F:ATP binding"/>
    <property type="evidence" value="ECO:0007669"/>
    <property type="project" value="UniProtKB-KW"/>
</dbReference>
<dbReference type="InterPro" id="IPR015854">
    <property type="entry name" value="ABC_transpr_LolD-like"/>
</dbReference>
<keyword evidence="2" id="KW-0472">Membrane</keyword>
<dbReference type="PANTHER" id="PTHR24220">
    <property type="entry name" value="IMPORT ATP-BINDING PROTEIN"/>
    <property type="match status" value="1"/>
</dbReference>
<name>A0A162JI01_9PROT</name>
<evidence type="ECO:0000256" key="3">
    <source>
        <dbReference type="ARBA" id="ARBA00022741"/>
    </source>
</evidence>